<dbReference type="SUPFAM" id="SSF52833">
    <property type="entry name" value="Thioredoxin-like"/>
    <property type="match status" value="1"/>
</dbReference>
<dbReference type="GO" id="GO:0006457">
    <property type="term" value="P:protein folding"/>
    <property type="evidence" value="ECO:0007669"/>
    <property type="project" value="TreeGrafter"/>
</dbReference>
<dbReference type="GO" id="GO:0005788">
    <property type="term" value="C:endoplasmic reticulum lumen"/>
    <property type="evidence" value="ECO:0007669"/>
    <property type="project" value="UniProtKB-SubCell"/>
</dbReference>
<comment type="catalytic activity">
    <reaction evidence="1">
        <text>Catalyzes the rearrangement of -S-S- bonds in proteins.</text>
        <dbReference type="EC" id="5.3.4.1"/>
    </reaction>
</comment>
<evidence type="ECO:0000259" key="14">
    <source>
        <dbReference type="PROSITE" id="PS51352"/>
    </source>
</evidence>
<name>A0A7S2G177_9EUKA</name>
<keyword evidence="8" id="KW-1015">Disulfide bond</keyword>
<dbReference type="FunFam" id="3.40.30.10:FF:000017">
    <property type="entry name" value="Protein disulfide-isomerase A4"/>
    <property type="match status" value="1"/>
</dbReference>
<evidence type="ECO:0000256" key="12">
    <source>
        <dbReference type="SAM" id="MobiDB-lite"/>
    </source>
</evidence>
<organism evidence="15">
    <name type="scientific">Haptolina brevifila</name>
    <dbReference type="NCBI Taxonomy" id="156173"/>
    <lineage>
        <taxon>Eukaryota</taxon>
        <taxon>Haptista</taxon>
        <taxon>Haptophyta</taxon>
        <taxon>Prymnesiophyceae</taxon>
        <taxon>Prymnesiales</taxon>
        <taxon>Prymnesiaceae</taxon>
        <taxon>Haptolina</taxon>
    </lineage>
</organism>
<evidence type="ECO:0000256" key="9">
    <source>
        <dbReference type="ARBA" id="ARBA00023235"/>
    </source>
</evidence>
<keyword evidence="6" id="KW-0677">Repeat</keyword>
<keyword evidence="5 13" id="KW-0732">Signal</keyword>
<evidence type="ECO:0000256" key="6">
    <source>
        <dbReference type="ARBA" id="ARBA00022737"/>
    </source>
</evidence>
<evidence type="ECO:0000256" key="13">
    <source>
        <dbReference type="SAM" id="SignalP"/>
    </source>
</evidence>
<protein>
    <recommendedName>
        <fullName evidence="4">protein disulfide-isomerase</fullName>
        <ecNumber evidence="4">5.3.4.1</ecNumber>
    </recommendedName>
</protein>
<evidence type="ECO:0000256" key="2">
    <source>
        <dbReference type="ARBA" id="ARBA00004319"/>
    </source>
</evidence>
<evidence type="ECO:0000256" key="4">
    <source>
        <dbReference type="ARBA" id="ARBA00012723"/>
    </source>
</evidence>
<evidence type="ECO:0000313" key="15">
    <source>
        <dbReference type="EMBL" id="CAD9422439.1"/>
    </source>
</evidence>
<feature type="signal peptide" evidence="13">
    <location>
        <begin position="1"/>
        <end position="20"/>
    </location>
</feature>
<evidence type="ECO:0000256" key="8">
    <source>
        <dbReference type="ARBA" id="ARBA00023157"/>
    </source>
</evidence>
<dbReference type="PROSITE" id="PS00194">
    <property type="entry name" value="THIOREDOXIN_1"/>
    <property type="match status" value="1"/>
</dbReference>
<gene>
    <name evidence="15" type="ORF">CBRE1094_LOCUS8032</name>
</gene>
<comment type="subcellular location">
    <subcellularLocation>
        <location evidence="2">Endoplasmic reticulum lumen</location>
    </subcellularLocation>
</comment>
<keyword evidence="10" id="KW-0676">Redox-active center</keyword>
<reference evidence="15" key="1">
    <citation type="submission" date="2021-01" db="EMBL/GenBank/DDBJ databases">
        <authorList>
            <person name="Corre E."/>
            <person name="Pelletier E."/>
            <person name="Niang G."/>
            <person name="Scheremetjew M."/>
            <person name="Finn R."/>
            <person name="Kale V."/>
            <person name="Holt S."/>
            <person name="Cochrane G."/>
            <person name="Meng A."/>
            <person name="Brown T."/>
            <person name="Cohen L."/>
        </authorList>
    </citation>
    <scope>NUCLEOTIDE SEQUENCE</scope>
    <source>
        <strain evidence="15">UTEX LB 985</strain>
    </source>
</reference>
<comment type="similarity">
    <text evidence="3 11">Belongs to the protein disulfide isomerase family.</text>
</comment>
<dbReference type="EC" id="5.3.4.1" evidence="4"/>
<dbReference type="NCBIfam" id="TIGR01126">
    <property type="entry name" value="pdi_dom"/>
    <property type="match status" value="1"/>
</dbReference>
<dbReference type="PANTHER" id="PTHR18929:SF132">
    <property type="entry name" value="PROTEIN DISULFIDE-ISOMERASE A3"/>
    <property type="match status" value="1"/>
</dbReference>
<evidence type="ECO:0000256" key="10">
    <source>
        <dbReference type="ARBA" id="ARBA00023284"/>
    </source>
</evidence>
<dbReference type="GO" id="GO:0003756">
    <property type="term" value="F:protein disulfide isomerase activity"/>
    <property type="evidence" value="ECO:0007669"/>
    <property type="project" value="UniProtKB-EC"/>
</dbReference>
<feature type="compositionally biased region" description="Acidic residues" evidence="12">
    <location>
        <begin position="254"/>
        <end position="273"/>
    </location>
</feature>
<dbReference type="EMBL" id="HBGU01014949">
    <property type="protein sequence ID" value="CAD9422439.1"/>
    <property type="molecule type" value="Transcribed_RNA"/>
</dbReference>
<evidence type="ECO:0000256" key="1">
    <source>
        <dbReference type="ARBA" id="ARBA00001182"/>
    </source>
</evidence>
<dbReference type="PROSITE" id="PS51352">
    <property type="entry name" value="THIOREDOXIN_2"/>
    <property type="match status" value="1"/>
</dbReference>
<accession>A0A7S2G177</accession>
<dbReference type="PANTHER" id="PTHR18929">
    <property type="entry name" value="PROTEIN DISULFIDE ISOMERASE"/>
    <property type="match status" value="1"/>
</dbReference>
<feature type="chain" id="PRO_5031520717" description="protein disulfide-isomerase" evidence="13">
    <location>
        <begin position="21"/>
        <end position="288"/>
    </location>
</feature>
<dbReference type="Gene3D" id="3.40.30.10">
    <property type="entry name" value="Glutaredoxin"/>
    <property type="match status" value="1"/>
</dbReference>
<keyword evidence="9" id="KW-0413">Isomerase</keyword>
<dbReference type="InterPro" id="IPR017937">
    <property type="entry name" value="Thioredoxin_CS"/>
</dbReference>
<dbReference type="CDD" id="cd02961">
    <property type="entry name" value="PDI_a_family"/>
    <property type="match status" value="1"/>
</dbReference>
<feature type="domain" description="Thioredoxin" evidence="14">
    <location>
        <begin position="4"/>
        <end position="132"/>
    </location>
</feature>
<dbReference type="AlphaFoldDB" id="A0A7S2G177"/>
<feature type="region of interest" description="Disordered" evidence="12">
    <location>
        <begin position="252"/>
        <end position="288"/>
    </location>
</feature>
<dbReference type="InterPro" id="IPR005788">
    <property type="entry name" value="PDI_thioredoxin-like_dom"/>
</dbReference>
<dbReference type="InterPro" id="IPR013766">
    <property type="entry name" value="Thioredoxin_domain"/>
</dbReference>
<evidence type="ECO:0000256" key="11">
    <source>
        <dbReference type="RuleBase" id="RU004208"/>
    </source>
</evidence>
<dbReference type="InterPro" id="IPR036249">
    <property type="entry name" value="Thioredoxin-like_sf"/>
</dbReference>
<dbReference type="Pfam" id="PF00085">
    <property type="entry name" value="Thioredoxin"/>
    <property type="match status" value="1"/>
</dbReference>
<sequence>MLRASLGVLAVLALVRPATSIKEEEDVAVLESATFDGFIKSNAIALVEFYAPWCGHCKELAPAWSEAAGKAKKLDNPVPLAKVDATAEEDLASRFDVTGYPTIKLFRDGVAEDYKGPRDADGIVAHLKKMSSFRLPPLSSDADLANLAASTTHPIVLGLFRQPIAASAAFRAFKQAAFELSGQPVTLAYSASYTAPPVLPLTAEGKKPAVPGLVLLDASSKTAAQALPVPRKKDEFTATFIGEWLNSVGLEVTIEPEPDVDDDKEYSPDDEEGYGGHDHDDYPGAYDD</sequence>
<dbReference type="GO" id="GO:0034976">
    <property type="term" value="P:response to endoplasmic reticulum stress"/>
    <property type="evidence" value="ECO:0007669"/>
    <property type="project" value="TreeGrafter"/>
</dbReference>
<evidence type="ECO:0000256" key="3">
    <source>
        <dbReference type="ARBA" id="ARBA00006347"/>
    </source>
</evidence>
<evidence type="ECO:0000256" key="7">
    <source>
        <dbReference type="ARBA" id="ARBA00022824"/>
    </source>
</evidence>
<proteinExistence type="inferred from homology"/>
<keyword evidence="7" id="KW-0256">Endoplasmic reticulum</keyword>
<evidence type="ECO:0000256" key="5">
    <source>
        <dbReference type="ARBA" id="ARBA00022729"/>
    </source>
</evidence>
<dbReference type="PRINTS" id="PR00421">
    <property type="entry name" value="THIOREDOXIN"/>
</dbReference>